<protein>
    <submittedName>
        <fullName evidence="1">BREX-1 system phosphatase PglZ type A</fullName>
    </submittedName>
</protein>
<feature type="non-terminal residue" evidence="1">
    <location>
        <position position="1"/>
    </location>
</feature>
<dbReference type="AlphaFoldDB" id="A0AAI9I4F8"/>
<dbReference type="SUPFAM" id="SSF53649">
    <property type="entry name" value="Alkaline phosphatase-like"/>
    <property type="match status" value="1"/>
</dbReference>
<reference evidence="1" key="1">
    <citation type="submission" date="2024-02" db="EMBL/GenBank/DDBJ databases">
        <authorList>
            <consortium name="Clinical and Environmental Microbiology Branch: Whole genome sequencing antimicrobial resistance pathogens in the healthcare setting"/>
        </authorList>
    </citation>
    <scope>NUCLEOTIDE SEQUENCE</scope>
    <source>
        <strain evidence="1">2020GO-00142</strain>
    </source>
</reference>
<name>A0AAI9I4F8_PROST</name>
<dbReference type="EMBL" id="AAZDVE040000055">
    <property type="protein sequence ID" value="EMP9434876.1"/>
    <property type="molecule type" value="Genomic_DNA"/>
</dbReference>
<sequence>VLSKGADILRQLDDEVESIYTNWYLYELGLAWDRHLANEKLLEKWQISGVPHQYDFYEKEVRTRLSLKQTKRVFVIISDALRFEIANELGAIINNEKRFKAEVFTQLGVLPSYTQLGMAALLPHKALSYQPEQGTAVYVDGISSQGLDNRNAILQKVGGMAVSSKELMSWSNQEGRDKVRDVEVVYIYHDTIDAIGDKAATEEKTFEACRSAIEELKDLVGRVINRLNGSRVVITADHGFLFQQKALVAADKTSLKTKPAGAIEAKKRYIVGNNLPSDEACWKGSINDTAHGSSDTEFLLPKAAQRFHFVGGAKFVHGGAMLQEVCVPVLHARELQKEQAAKHEKQPVGVVAATQPIKLVNNIDKVRFIQTDPVGERFVARLLDVYIVDAQGNEVSSRETINFDSVSKVMDERTREARLKLIGSQFDRNAQYTLVLENAEMRTRYSQYAVTIDLAFQDDFF</sequence>
<dbReference type="Gene3D" id="3.40.720.10">
    <property type="entry name" value="Alkaline Phosphatase, subunit A"/>
    <property type="match status" value="1"/>
</dbReference>
<dbReference type="InterPro" id="IPR017850">
    <property type="entry name" value="Alkaline_phosphatase_core_sf"/>
</dbReference>
<accession>A0AAI9I4F8</accession>
<evidence type="ECO:0000313" key="1">
    <source>
        <dbReference type="EMBL" id="EMP9434876.1"/>
    </source>
</evidence>
<comment type="caution">
    <text evidence="1">The sequence shown here is derived from an EMBL/GenBank/DDBJ whole genome shotgun (WGS) entry which is preliminary data.</text>
</comment>
<proteinExistence type="predicted"/>
<gene>
    <name evidence="1" type="primary">pglZ</name>
    <name evidence="1" type="ORF">JRA39_004007</name>
</gene>
<dbReference type="Pfam" id="PF08665">
    <property type="entry name" value="PglZ"/>
    <property type="match status" value="1"/>
</dbReference>
<organism evidence="1">
    <name type="scientific">Providencia stuartii</name>
    <dbReference type="NCBI Taxonomy" id="588"/>
    <lineage>
        <taxon>Bacteria</taxon>
        <taxon>Pseudomonadati</taxon>
        <taxon>Pseudomonadota</taxon>
        <taxon>Gammaproteobacteria</taxon>
        <taxon>Enterobacterales</taxon>
        <taxon>Morganellaceae</taxon>
        <taxon>Providencia</taxon>
    </lineage>
</organism>
<dbReference type="InterPro" id="IPR014060">
    <property type="entry name" value="PglZ"/>
</dbReference>
<dbReference type="NCBIfam" id="TIGR02687">
    <property type="entry name" value="BREX-1 system phosphatase PglZ type A"/>
    <property type="match status" value="1"/>
</dbReference>